<dbReference type="Gene3D" id="3.30.200.20">
    <property type="entry name" value="Phosphorylase Kinase, domain 1"/>
    <property type="match status" value="2"/>
</dbReference>
<evidence type="ECO:0000256" key="7">
    <source>
        <dbReference type="ARBA" id="ARBA00022777"/>
    </source>
</evidence>
<dbReference type="PROSITE" id="PS00108">
    <property type="entry name" value="PROTEIN_KINASE_ST"/>
    <property type="match status" value="1"/>
</dbReference>
<feature type="domain" description="Protein kinase" evidence="12">
    <location>
        <begin position="7"/>
        <end position="366"/>
    </location>
</feature>
<dbReference type="AlphaFoldDB" id="A0AA38HIL8"/>
<dbReference type="InterPro" id="IPR050236">
    <property type="entry name" value="Ser_Thr_kinase_AGC"/>
</dbReference>
<keyword evidence="4" id="KW-0723">Serine/threonine-protein kinase</keyword>
<evidence type="ECO:0000256" key="8">
    <source>
        <dbReference type="ARBA" id="ARBA00022840"/>
    </source>
</evidence>
<dbReference type="InterPro" id="IPR008271">
    <property type="entry name" value="Ser/Thr_kinase_AS"/>
</dbReference>
<dbReference type="SMART" id="SM00220">
    <property type="entry name" value="S_TKc"/>
    <property type="match status" value="1"/>
</dbReference>
<evidence type="ECO:0000259" key="13">
    <source>
        <dbReference type="PROSITE" id="PS51285"/>
    </source>
</evidence>
<dbReference type="EMBL" id="JALNTZ010001351">
    <property type="protein sequence ID" value="KAJ3626870.1"/>
    <property type="molecule type" value="Genomic_DNA"/>
</dbReference>
<accession>A0AA38HIL8</accession>
<dbReference type="InterPro" id="IPR011009">
    <property type="entry name" value="Kinase-like_dom_sf"/>
</dbReference>
<evidence type="ECO:0000256" key="4">
    <source>
        <dbReference type="ARBA" id="ARBA00022527"/>
    </source>
</evidence>
<evidence type="ECO:0000259" key="12">
    <source>
        <dbReference type="PROSITE" id="PS50011"/>
    </source>
</evidence>
<dbReference type="PANTHER" id="PTHR24356">
    <property type="entry name" value="SERINE/THREONINE-PROTEIN KINASE"/>
    <property type="match status" value="1"/>
</dbReference>
<dbReference type="GO" id="GO:0005524">
    <property type="term" value="F:ATP binding"/>
    <property type="evidence" value="ECO:0007669"/>
    <property type="project" value="UniProtKB-KW"/>
</dbReference>
<dbReference type="GO" id="GO:0005634">
    <property type="term" value="C:nucleus"/>
    <property type="evidence" value="ECO:0007669"/>
    <property type="project" value="TreeGrafter"/>
</dbReference>
<evidence type="ECO:0000313" key="14">
    <source>
        <dbReference type="EMBL" id="KAJ3626870.1"/>
    </source>
</evidence>
<dbReference type="Gene3D" id="1.10.510.10">
    <property type="entry name" value="Transferase(Phosphotransferase) domain 1"/>
    <property type="match status" value="2"/>
</dbReference>
<comment type="catalytic activity">
    <reaction evidence="10">
        <text>L-threonyl-[protein] + ATP = O-phospho-L-threonyl-[protein] + ADP + H(+)</text>
        <dbReference type="Rhea" id="RHEA:46608"/>
        <dbReference type="Rhea" id="RHEA-COMP:11060"/>
        <dbReference type="Rhea" id="RHEA-COMP:11605"/>
        <dbReference type="ChEBI" id="CHEBI:15378"/>
        <dbReference type="ChEBI" id="CHEBI:30013"/>
        <dbReference type="ChEBI" id="CHEBI:30616"/>
        <dbReference type="ChEBI" id="CHEBI:61977"/>
        <dbReference type="ChEBI" id="CHEBI:456216"/>
        <dbReference type="EC" id="2.7.11.1"/>
    </reaction>
</comment>
<dbReference type="PROSITE" id="PS50011">
    <property type="entry name" value="PROTEIN_KINASE_DOM"/>
    <property type="match status" value="1"/>
</dbReference>
<evidence type="ECO:0000256" key="1">
    <source>
        <dbReference type="ARBA" id="ARBA00009903"/>
    </source>
</evidence>
<evidence type="ECO:0000256" key="10">
    <source>
        <dbReference type="ARBA" id="ARBA00047899"/>
    </source>
</evidence>
<evidence type="ECO:0000256" key="3">
    <source>
        <dbReference type="ARBA" id="ARBA00022148"/>
    </source>
</evidence>
<dbReference type="Proteomes" id="UP001168821">
    <property type="component" value="Unassembled WGS sequence"/>
</dbReference>
<evidence type="ECO:0000256" key="11">
    <source>
        <dbReference type="ARBA" id="ARBA00048679"/>
    </source>
</evidence>
<proteinExistence type="inferred from homology"/>
<reference evidence="14" key="1">
    <citation type="journal article" date="2023" name="G3 (Bethesda)">
        <title>Whole genome assemblies of Zophobas morio and Tenebrio molitor.</title>
        <authorList>
            <person name="Kaur S."/>
            <person name="Stinson S.A."/>
            <person name="diCenzo G.C."/>
        </authorList>
    </citation>
    <scope>NUCLEOTIDE SEQUENCE</scope>
    <source>
        <strain evidence="14">QUZm001</strain>
    </source>
</reference>
<dbReference type="InterPro" id="IPR000961">
    <property type="entry name" value="AGC-kinase_C"/>
</dbReference>
<evidence type="ECO:0000256" key="2">
    <source>
        <dbReference type="ARBA" id="ARBA00012513"/>
    </source>
</evidence>
<dbReference type="PANTHER" id="PTHR24356:SF1">
    <property type="entry name" value="SERINE_THREONINE-PROTEIN KINASE GREATWALL"/>
    <property type="match status" value="1"/>
</dbReference>
<keyword evidence="7" id="KW-0418">Kinase</keyword>
<evidence type="ECO:0000256" key="9">
    <source>
        <dbReference type="ARBA" id="ARBA00033099"/>
    </source>
</evidence>
<organism evidence="14 15">
    <name type="scientific">Zophobas morio</name>
    <dbReference type="NCBI Taxonomy" id="2755281"/>
    <lineage>
        <taxon>Eukaryota</taxon>
        <taxon>Metazoa</taxon>
        <taxon>Ecdysozoa</taxon>
        <taxon>Arthropoda</taxon>
        <taxon>Hexapoda</taxon>
        <taxon>Insecta</taxon>
        <taxon>Pterygota</taxon>
        <taxon>Neoptera</taxon>
        <taxon>Endopterygota</taxon>
        <taxon>Coleoptera</taxon>
        <taxon>Polyphaga</taxon>
        <taxon>Cucujiformia</taxon>
        <taxon>Tenebrionidae</taxon>
        <taxon>Zophobas</taxon>
    </lineage>
</organism>
<dbReference type="Pfam" id="PF00069">
    <property type="entry name" value="Pkinase"/>
    <property type="match status" value="2"/>
</dbReference>
<keyword evidence="5" id="KW-0808">Transferase</keyword>
<name>A0AA38HIL8_9CUCU</name>
<dbReference type="EC" id="2.7.11.1" evidence="2"/>
<dbReference type="CDD" id="cd05579">
    <property type="entry name" value="STKc_MAST_like"/>
    <property type="match status" value="1"/>
</dbReference>
<dbReference type="InterPro" id="IPR000719">
    <property type="entry name" value="Prot_kinase_dom"/>
</dbReference>
<dbReference type="SUPFAM" id="SSF56112">
    <property type="entry name" value="Protein kinase-like (PK-like)"/>
    <property type="match status" value="1"/>
</dbReference>
<evidence type="ECO:0000313" key="15">
    <source>
        <dbReference type="Proteomes" id="UP001168821"/>
    </source>
</evidence>
<sequence length="436" mass="49363">MPDIQDFQLLKPISKGAFGKVYVARKKTTMDLYAIKVIRKSDMIKKNMVDAVLTEKFALSILDNPYVVKLYYSFQNAKYLFLVMEFLVGGDLASLLYVLGSLDEGLAAFYAAEIALALEYLHGHNIIHRDLKPDNMLITSKGIAITFVITVDLSDPYICLLPGHLKLTDFGLSRVNVREQDIQPFSRNLKSLKEVFYCFFFQKSLKSLLVSPTTLTGVREFLPRTGGPLYYLVSMSYSTVCDNSIDMEGNWHRCKPDECRGASARVTKIPGTPDYLAPELLLGQAHGFEVDWWAFGVCVYEMIMGAPPFHGESVQKIFQRILKGELDVPCLGEDCSFEAWDLIKGCLAYAPSKRYGIVKIKGHEWFAKNDINWSTILKQNGPWVPNPVNTEDTSFFALRTDFDLMDVELLDDEKTDDELFGNFSHKGTHHFTSDLK</sequence>
<gene>
    <name evidence="14" type="ORF">Zmor_004228</name>
</gene>
<keyword evidence="15" id="KW-1185">Reference proteome</keyword>
<feature type="domain" description="AGC-kinase C-terminal" evidence="13">
    <location>
        <begin position="369"/>
        <end position="435"/>
    </location>
</feature>
<dbReference type="FunFam" id="3.30.200.20:FF:000042">
    <property type="entry name" value="Aurora kinase A"/>
    <property type="match status" value="1"/>
</dbReference>
<comment type="caution">
    <text evidence="14">The sequence shown here is derived from an EMBL/GenBank/DDBJ whole genome shotgun (WGS) entry which is preliminary data.</text>
</comment>
<keyword evidence="8" id="KW-0067">ATP-binding</keyword>
<comment type="similarity">
    <text evidence="1">Belongs to the protein kinase superfamily. AGC Ser/Thr protein kinase family.</text>
</comment>
<dbReference type="GO" id="GO:0004674">
    <property type="term" value="F:protein serine/threonine kinase activity"/>
    <property type="evidence" value="ECO:0007669"/>
    <property type="project" value="UniProtKB-KW"/>
</dbReference>
<dbReference type="PROSITE" id="PS51285">
    <property type="entry name" value="AGC_KINASE_CTER"/>
    <property type="match status" value="1"/>
</dbReference>
<evidence type="ECO:0000256" key="6">
    <source>
        <dbReference type="ARBA" id="ARBA00022741"/>
    </source>
</evidence>
<evidence type="ECO:0000256" key="5">
    <source>
        <dbReference type="ARBA" id="ARBA00022679"/>
    </source>
</evidence>
<comment type="catalytic activity">
    <reaction evidence="11">
        <text>L-seryl-[protein] + ATP = O-phospho-L-seryl-[protein] + ADP + H(+)</text>
        <dbReference type="Rhea" id="RHEA:17989"/>
        <dbReference type="Rhea" id="RHEA-COMP:9863"/>
        <dbReference type="Rhea" id="RHEA-COMP:11604"/>
        <dbReference type="ChEBI" id="CHEBI:15378"/>
        <dbReference type="ChEBI" id="CHEBI:29999"/>
        <dbReference type="ChEBI" id="CHEBI:30616"/>
        <dbReference type="ChEBI" id="CHEBI:83421"/>
        <dbReference type="ChEBI" id="CHEBI:456216"/>
        <dbReference type="EC" id="2.7.11.1"/>
    </reaction>
</comment>
<keyword evidence="6" id="KW-0547">Nucleotide-binding</keyword>
<dbReference type="GO" id="GO:0035556">
    <property type="term" value="P:intracellular signal transduction"/>
    <property type="evidence" value="ECO:0007669"/>
    <property type="project" value="TreeGrafter"/>
</dbReference>
<protein>
    <recommendedName>
        <fullName evidence="3">Serine/threonine-protein kinase greatwall</fullName>
        <ecNumber evidence="2">2.7.11.1</ecNumber>
    </recommendedName>
    <alternativeName>
        <fullName evidence="9">Microtubule-associated serine/threonine-protein kinase-like</fullName>
    </alternativeName>
</protein>
<dbReference type="PIRSF" id="PIRSF000654">
    <property type="entry name" value="Integrin-linked_kinase"/>
    <property type="match status" value="1"/>
</dbReference>